<evidence type="ECO:0000313" key="3">
    <source>
        <dbReference type="Proteomes" id="UP000008810"/>
    </source>
</evidence>
<sequence>MQNSSPSAGKRQQNFDFEKENGVSSLKLIFQVIGKKSAAGATYKSMELVKLLDVFWTSIPAVEQVFYDACILSMTLM</sequence>
<accession>I1HLA6</accession>
<name>I1HLA6_BRADI</name>
<dbReference type="InParanoid" id="I1HLA6"/>
<reference evidence="1 2" key="1">
    <citation type="journal article" date="2010" name="Nature">
        <title>Genome sequencing and analysis of the model grass Brachypodium distachyon.</title>
        <authorList>
            <consortium name="International Brachypodium Initiative"/>
        </authorList>
    </citation>
    <scope>NUCLEOTIDE SEQUENCE [LARGE SCALE GENOMIC DNA]</scope>
    <source>
        <strain evidence="1 2">Bd21</strain>
    </source>
</reference>
<proteinExistence type="predicted"/>
<reference evidence="2" key="3">
    <citation type="submission" date="2018-08" db="UniProtKB">
        <authorList>
            <consortium name="EnsemblPlants"/>
        </authorList>
    </citation>
    <scope>IDENTIFICATION</scope>
    <source>
        <strain evidence="2">cv. Bd21</strain>
    </source>
</reference>
<dbReference type="EnsemblPlants" id="KQK07240">
    <property type="protein sequence ID" value="KQK07240"/>
    <property type="gene ID" value="BRADI_2g34096v3"/>
</dbReference>
<evidence type="ECO:0000313" key="2">
    <source>
        <dbReference type="EnsemblPlants" id="KQK07240"/>
    </source>
</evidence>
<dbReference type="AlphaFoldDB" id="I1HLA6"/>
<dbReference type="Gramene" id="KQK07240">
    <property type="protein sequence ID" value="KQK07240"/>
    <property type="gene ID" value="BRADI_2g34096v3"/>
</dbReference>
<keyword evidence="3" id="KW-1185">Reference proteome</keyword>
<organism evidence="2">
    <name type="scientific">Brachypodium distachyon</name>
    <name type="common">Purple false brome</name>
    <name type="synonym">Trachynia distachya</name>
    <dbReference type="NCBI Taxonomy" id="15368"/>
    <lineage>
        <taxon>Eukaryota</taxon>
        <taxon>Viridiplantae</taxon>
        <taxon>Streptophyta</taxon>
        <taxon>Embryophyta</taxon>
        <taxon>Tracheophyta</taxon>
        <taxon>Spermatophyta</taxon>
        <taxon>Magnoliopsida</taxon>
        <taxon>Liliopsida</taxon>
        <taxon>Poales</taxon>
        <taxon>Poaceae</taxon>
        <taxon>BOP clade</taxon>
        <taxon>Pooideae</taxon>
        <taxon>Stipodae</taxon>
        <taxon>Brachypodieae</taxon>
        <taxon>Brachypodium</taxon>
    </lineage>
</organism>
<reference evidence="1" key="2">
    <citation type="submission" date="2017-06" db="EMBL/GenBank/DDBJ databases">
        <title>WGS assembly of Brachypodium distachyon.</title>
        <authorList>
            <consortium name="The International Brachypodium Initiative"/>
            <person name="Lucas S."/>
            <person name="Harmon-Smith M."/>
            <person name="Lail K."/>
            <person name="Tice H."/>
            <person name="Grimwood J."/>
            <person name="Bruce D."/>
            <person name="Barry K."/>
            <person name="Shu S."/>
            <person name="Lindquist E."/>
            <person name="Wang M."/>
            <person name="Pitluck S."/>
            <person name="Vogel J.P."/>
            <person name="Garvin D.F."/>
            <person name="Mockler T.C."/>
            <person name="Schmutz J."/>
            <person name="Rokhsar D."/>
            <person name="Bevan M.W."/>
        </authorList>
    </citation>
    <scope>NUCLEOTIDE SEQUENCE</scope>
    <source>
        <strain evidence="1">Bd21</strain>
    </source>
</reference>
<protein>
    <submittedName>
        <fullName evidence="1 2">Uncharacterized protein</fullName>
    </submittedName>
</protein>
<gene>
    <name evidence="1" type="ORF">BRADI_2g34096v3</name>
</gene>
<dbReference type="HOGENOM" id="CLU_2641514_0_0_1"/>
<dbReference type="EMBL" id="CM000881">
    <property type="protein sequence ID" value="KQK07240.1"/>
    <property type="molecule type" value="Genomic_DNA"/>
</dbReference>
<dbReference type="Proteomes" id="UP000008810">
    <property type="component" value="Chromosome 2"/>
</dbReference>
<evidence type="ECO:0000313" key="1">
    <source>
        <dbReference type="EMBL" id="KQK07240.1"/>
    </source>
</evidence>